<dbReference type="Proteomes" id="UP001596417">
    <property type="component" value="Unassembled WGS sequence"/>
</dbReference>
<comment type="caution">
    <text evidence="1">The sequence shown here is derived from an EMBL/GenBank/DDBJ whole genome shotgun (WGS) entry which is preliminary data.</text>
</comment>
<dbReference type="RefSeq" id="WP_264556790.1">
    <property type="nucleotide sequence ID" value="NZ_CP109982.1"/>
</dbReference>
<evidence type="ECO:0000313" key="2">
    <source>
        <dbReference type="Proteomes" id="UP001596417"/>
    </source>
</evidence>
<keyword evidence="2" id="KW-1185">Reference proteome</keyword>
<reference evidence="1 2" key="1">
    <citation type="journal article" date="2019" name="Int. J. Syst. Evol. Microbiol.">
        <title>The Global Catalogue of Microorganisms (GCM) 10K type strain sequencing project: providing services to taxonomists for standard genome sequencing and annotation.</title>
        <authorList>
            <consortium name="The Broad Institute Genomics Platform"/>
            <consortium name="The Broad Institute Genome Sequencing Center for Infectious Disease"/>
            <person name="Wu L."/>
            <person name="Ma J."/>
        </authorList>
    </citation>
    <scope>NUCLEOTIDE SEQUENCE [LARGE SCALE GENOMIC DNA]</scope>
    <source>
        <strain evidence="1 2">RDMS1</strain>
    </source>
</reference>
<organism evidence="1 2">
    <name type="scientific">Halocatena marina</name>
    <dbReference type="NCBI Taxonomy" id="2934937"/>
    <lineage>
        <taxon>Archaea</taxon>
        <taxon>Methanobacteriati</taxon>
        <taxon>Methanobacteriota</taxon>
        <taxon>Stenosarchaea group</taxon>
        <taxon>Halobacteria</taxon>
        <taxon>Halobacteriales</taxon>
        <taxon>Natronomonadaceae</taxon>
        <taxon>Halocatena</taxon>
    </lineage>
</organism>
<evidence type="ECO:0000313" key="1">
    <source>
        <dbReference type="EMBL" id="MFC7193079.1"/>
    </source>
</evidence>
<dbReference type="EMBL" id="JBHTAX010000006">
    <property type="protein sequence ID" value="MFC7193079.1"/>
    <property type="molecule type" value="Genomic_DNA"/>
</dbReference>
<dbReference type="GeneID" id="76202673"/>
<proteinExistence type="predicted"/>
<name>A0ABD5YUV1_9EURY</name>
<protein>
    <submittedName>
        <fullName evidence="1">Uncharacterized protein</fullName>
    </submittedName>
</protein>
<gene>
    <name evidence="1" type="ORF">ACFQL7_27090</name>
</gene>
<sequence length="63" mass="6752">MSSHRIFAHIGVAGNLVPQASIISELDASEFDLVLVDASIGNPVMALIVVSQSEQAVRDRSCW</sequence>
<dbReference type="AlphaFoldDB" id="A0ABD5YUV1"/>
<accession>A0ABD5YUV1</accession>